<dbReference type="Proteomes" id="UP001224412">
    <property type="component" value="Unassembled WGS sequence"/>
</dbReference>
<dbReference type="RefSeq" id="WP_284588756.1">
    <property type="nucleotide sequence ID" value="NZ_JASNUC010000002.1"/>
</dbReference>
<organism evidence="3 4">
    <name type="scientific">Corynebacterium pseudodiphtheriticum</name>
    <dbReference type="NCBI Taxonomy" id="37637"/>
    <lineage>
        <taxon>Bacteria</taxon>
        <taxon>Bacillati</taxon>
        <taxon>Actinomycetota</taxon>
        <taxon>Actinomycetes</taxon>
        <taxon>Mycobacteriales</taxon>
        <taxon>Corynebacteriaceae</taxon>
        <taxon>Corynebacterium</taxon>
    </lineage>
</organism>
<feature type="transmembrane region" description="Helical" evidence="2">
    <location>
        <begin position="127"/>
        <end position="153"/>
    </location>
</feature>
<dbReference type="EMBL" id="JASNVH010000012">
    <property type="protein sequence ID" value="MDK4307538.1"/>
    <property type="molecule type" value="Genomic_DNA"/>
</dbReference>
<feature type="transmembrane region" description="Helical" evidence="2">
    <location>
        <begin position="294"/>
        <end position="315"/>
    </location>
</feature>
<reference evidence="3" key="1">
    <citation type="submission" date="2023-05" db="EMBL/GenBank/DDBJ databases">
        <title>Metabolic capabilities are highly conserved among human nasal-associated Corynebacterium species in pangenomic analyses.</title>
        <authorList>
            <person name="Tran T.H."/>
            <person name="Roberts A.Q."/>
            <person name="Escapa I.F."/>
            <person name="Gao W."/>
            <person name="Conlan S."/>
            <person name="Kong H."/>
            <person name="Segre J.A."/>
            <person name="Kelly M.S."/>
            <person name="Lemon K.P."/>
        </authorList>
    </citation>
    <scope>NUCLEOTIDE SEQUENCE</scope>
    <source>
        <strain evidence="3">KPL2773</strain>
    </source>
</reference>
<feature type="transmembrane region" description="Helical" evidence="2">
    <location>
        <begin position="83"/>
        <end position="107"/>
    </location>
</feature>
<feature type="compositionally biased region" description="Acidic residues" evidence="1">
    <location>
        <begin position="505"/>
        <end position="524"/>
    </location>
</feature>
<accession>A0AAP4BSK9</accession>
<dbReference type="AlphaFoldDB" id="A0AAP4BSK9"/>
<evidence type="ECO:0000256" key="2">
    <source>
        <dbReference type="SAM" id="Phobius"/>
    </source>
</evidence>
<evidence type="ECO:0000313" key="3">
    <source>
        <dbReference type="EMBL" id="MDK4307538.1"/>
    </source>
</evidence>
<feature type="transmembrane region" description="Helical" evidence="2">
    <location>
        <begin position="174"/>
        <end position="194"/>
    </location>
</feature>
<keyword evidence="2" id="KW-1133">Transmembrane helix</keyword>
<comment type="caution">
    <text evidence="3">The sequence shown here is derived from an EMBL/GenBank/DDBJ whole genome shotgun (WGS) entry which is preliminary data.</text>
</comment>
<proteinExistence type="predicted"/>
<evidence type="ECO:0000256" key="1">
    <source>
        <dbReference type="SAM" id="MobiDB-lite"/>
    </source>
</evidence>
<protein>
    <submittedName>
        <fullName evidence="3">DUF6350 family protein</fullName>
    </submittedName>
</protein>
<keyword evidence="2" id="KW-0472">Membrane</keyword>
<sequence length="556" mass="59146">MNSNSSPHSRAARRPQRRPRTAPNVSLPANARRGRVASARGMTRGQRVSVAKSADKTSSQARQEAKRAPAAAQLTMGRRIRKVGLTLAIPHLVVILSIVAIAVGALLSTSQSIALLPTITATAWLVFHAAPVAGGGVVLASVPLLPALITFALSARQVRVSVRKRFSIIDLLMIFVWSLVTPLLFTVVALLMLADAQTVYPVTVPPIGSVMFSVALVHLLAFVFGLGPKAWRALARRYGIPQSILEGVVIGAKTLLWLCLAAVIVAVIFLVVGWGRQAEIMAAYPQASGSGRLALVMLSLAYIPNIIVGVGGVLLGSEYQFGAGSVSLFETHLVPLPPLPVMGMVPPTSASWAWIGLFIPVAVIIVVMLRMRPSPVMTLSAGFTAWVLTAVAAYLSGGQVGAYSNTGLPVLWTASLALIWVGGIALAVTLMQLVFARRYNAKPAVVDELAVDGEEQELGSPEPQEPEGQKPEVQKPEGQASELESHETEDSQETDAASDVAAESEQVDESEQADAEEEIEEDSVETSKGSADAQDENGRENGNEQEHRHDDSERTE</sequence>
<feature type="transmembrane region" description="Helical" evidence="2">
    <location>
        <begin position="248"/>
        <end position="274"/>
    </location>
</feature>
<feature type="compositionally biased region" description="Basic residues" evidence="1">
    <location>
        <begin position="10"/>
        <end position="20"/>
    </location>
</feature>
<dbReference type="Pfam" id="PF19877">
    <property type="entry name" value="DUF6350"/>
    <property type="match status" value="1"/>
</dbReference>
<evidence type="ECO:0000313" key="4">
    <source>
        <dbReference type="Proteomes" id="UP001224412"/>
    </source>
</evidence>
<keyword evidence="2" id="KW-0812">Transmembrane</keyword>
<feature type="transmembrane region" description="Helical" evidence="2">
    <location>
        <begin position="351"/>
        <end position="369"/>
    </location>
</feature>
<feature type="transmembrane region" description="Helical" evidence="2">
    <location>
        <begin position="409"/>
        <end position="435"/>
    </location>
</feature>
<dbReference type="InterPro" id="IPR045931">
    <property type="entry name" value="DUF6350"/>
</dbReference>
<feature type="transmembrane region" description="Helical" evidence="2">
    <location>
        <begin position="206"/>
        <end position="227"/>
    </location>
</feature>
<feature type="compositionally biased region" description="Basic and acidic residues" evidence="1">
    <location>
        <begin position="536"/>
        <end position="556"/>
    </location>
</feature>
<feature type="transmembrane region" description="Helical" evidence="2">
    <location>
        <begin position="376"/>
        <end position="397"/>
    </location>
</feature>
<name>A0AAP4BSK9_9CORY</name>
<feature type="region of interest" description="Disordered" evidence="1">
    <location>
        <begin position="453"/>
        <end position="556"/>
    </location>
</feature>
<feature type="transmembrane region" description="Helical" evidence="2">
    <location>
        <begin position="327"/>
        <end position="345"/>
    </location>
</feature>
<gene>
    <name evidence="3" type="ORF">QPX42_08300</name>
</gene>
<feature type="region of interest" description="Disordered" evidence="1">
    <location>
        <begin position="1"/>
        <end position="70"/>
    </location>
</feature>